<dbReference type="EMBL" id="CAJVCH010055013">
    <property type="protein sequence ID" value="CAG7718665.1"/>
    <property type="molecule type" value="Genomic_DNA"/>
</dbReference>
<organism evidence="2 3">
    <name type="scientific">Allacma fusca</name>
    <dbReference type="NCBI Taxonomy" id="39272"/>
    <lineage>
        <taxon>Eukaryota</taxon>
        <taxon>Metazoa</taxon>
        <taxon>Ecdysozoa</taxon>
        <taxon>Arthropoda</taxon>
        <taxon>Hexapoda</taxon>
        <taxon>Collembola</taxon>
        <taxon>Symphypleona</taxon>
        <taxon>Sminthuridae</taxon>
        <taxon>Allacma</taxon>
    </lineage>
</organism>
<reference evidence="2" key="1">
    <citation type="submission" date="2021-06" db="EMBL/GenBank/DDBJ databases">
        <authorList>
            <person name="Hodson N. C."/>
            <person name="Mongue J. A."/>
            <person name="Jaron S. K."/>
        </authorList>
    </citation>
    <scope>NUCLEOTIDE SEQUENCE</scope>
</reference>
<protein>
    <submittedName>
        <fullName evidence="2">Uncharacterized protein</fullName>
    </submittedName>
</protein>
<sequence>MKIKLPYVITYRRLMFLHYATQQVIALIPLSVNLSLTMVFTSLLGHEMFTSVGKDIFPSSVLLLLIRHYQ</sequence>
<dbReference type="AlphaFoldDB" id="A0A8J2NY06"/>
<keyword evidence="1" id="KW-1133">Transmembrane helix</keyword>
<keyword evidence="1" id="KW-0812">Transmembrane</keyword>
<comment type="caution">
    <text evidence="2">The sequence shown here is derived from an EMBL/GenBank/DDBJ whole genome shotgun (WGS) entry which is preliminary data.</text>
</comment>
<dbReference type="Proteomes" id="UP000708208">
    <property type="component" value="Unassembled WGS sequence"/>
</dbReference>
<proteinExistence type="predicted"/>
<evidence type="ECO:0000313" key="3">
    <source>
        <dbReference type="Proteomes" id="UP000708208"/>
    </source>
</evidence>
<gene>
    <name evidence="2" type="ORF">AFUS01_LOCUS8039</name>
</gene>
<keyword evidence="3" id="KW-1185">Reference proteome</keyword>
<keyword evidence="1" id="KW-0472">Membrane</keyword>
<evidence type="ECO:0000313" key="2">
    <source>
        <dbReference type="EMBL" id="CAG7718665.1"/>
    </source>
</evidence>
<evidence type="ECO:0000256" key="1">
    <source>
        <dbReference type="SAM" id="Phobius"/>
    </source>
</evidence>
<name>A0A8J2NY06_9HEXA</name>
<feature type="transmembrane region" description="Helical" evidence="1">
    <location>
        <begin position="20"/>
        <end position="44"/>
    </location>
</feature>
<accession>A0A8J2NY06</accession>